<keyword evidence="3" id="KW-1185">Reference proteome</keyword>
<dbReference type="EMBL" id="RBXR01000001">
    <property type="protein sequence ID" value="RKT67098.1"/>
    <property type="molecule type" value="Genomic_DNA"/>
</dbReference>
<keyword evidence="1" id="KW-1133">Transmembrane helix</keyword>
<evidence type="ECO:0000313" key="3">
    <source>
        <dbReference type="Proteomes" id="UP000272729"/>
    </source>
</evidence>
<keyword evidence="1" id="KW-0472">Membrane</keyword>
<comment type="caution">
    <text evidence="2">The sequence shown here is derived from an EMBL/GenBank/DDBJ whole genome shotgun (WGS) entry which is preliminary data.</text>
</comment>
<sequence>MWSRRWAAYLLACLGGFAVLEYLGIRSRRRGGPNGTLTCALRRWLHIDPVGPRRRLGQAALVAVLAWFGLHIVTGRWP</sequence>
<keyword evidence="1" id="KW-0812">Transmembrane</keyword>
<dbReference type="AlphaFoldDB" id="A0A495X6H5"/>
<dbReference type="OrthoDB" id="2102650at201174"/>
<feature type="transmembrane region" description="Helical" evidence="1">
    <location>
        <begin position="59"/>
        <end position="77"/>
    </location>
</feature>
<protein>
    <submittedName>
        <fullName evidence="2">Uncharacterized protein</fullName>
    </submittedName>
</protein>
<feature type="transmembrane region" description="Helical" evidence="1">
    <location>
        <begin position="6"/>
        <end position="25"/>
    </location>
</feature>
<evidence type="ECO:0000256" key="1">
    <source>
        <dbReference type="SAM" id="Phobius"/>
    </source>
</evidence>
<dbReference type="Proteomes" id="UP000272729">
    <property type="component" value="Unassembled WGS sequence"/>
</dbReference>
<gene>
    <name evidence="2" type="ORF">DFJ66_0266</name>
</gene>
<reference evidence="2 3" key="1">
    <citation type="submission" date="2018-10" db="EMBL/GenBank/DDBJ databases">
        <title>Sequencing the genomes of 1000 actinobacteria strains.</title>
        <authorList>
            <person name="Klenk H.-P."/>
        </authorList>
    </citation>
    <scope>NUCLEOTIDE SEQUENCE [LARGE SCALE GENOMIC DNA]</scope>
    <source>
        <strain evidence="2 3">DSM 43911</strain>
    </source>
</reference>
<name>A0A495X6H5_9PSEU</name>
<accession>A0A495X6H5</accession>
<evidence type="ECO:0000313" key="2">
    <source>
        <dbReference type="EMBL" id="RKT67098.1"/>
    </source>
</evidence>
<dbReference type="RefSeq" id="WP_121217149.1">
    <property type="nucleotide sequence ID" value="NZ_JBIUBA010000046.1"/>
</dbReference>
<proteinExistence type="predicted"/>
<organism evidence="2 3">
    <name type="scientific">Saccharothrix variisporea</name>
    <dbReference type="NCBI Taxonomy" id="543527"/>
    <lineage>
        <taxon>Bacteria</taxon>
        <taxon>Bacillati</taxon>
        <taxon>Actinomycetota</taxon>
        <taxon>Actinomycetes</taxon>
        <taxon>Pseudonocardiales</taxon>
        <taxon>Pseudonocardiaceae</taxon>
        <taxon>Saccharothrix</taxon>
    </lineage>
</organism>